<dbReference type="InterPro" id="IPR023277">
    <property type="entry name" value="Aquaporin_8"/>
</dbReference>
<evidence type="ECO:0000256" key="1">
    <source>
        <dbReference type="ARBA" id="ARBA00004127"/>
    </source>
</evidence>
<accession>A0A8C3L097</accession>
<keyword evidence="11" id="KW-1185">Reference proteome</keyword>
<keyword evidence="6 9" id="KW-1133">Transmembrane helix</keyword>
<dbReference type="GO" id="GO:0005737">
    <property type="term" value="C:cytoplasm"/>
    <property type="evidence" value="ECO:0007669"/>
    <property type="project" value="UniProtKB-ARBA"/>
</dbReference>
<dbReference type="InterPro" id="IPR034294">
    <property type="entry name" value="Aquaporin_transptr"/>
</dbReference>
<evidence type="ECO:0000256" key="2">
    <source>
        <dbReference type="ARBA" id="ARBA00006175"/>
    </source>
</evidence>
<reference evidence="10" key="2">
    <citation type="submission" date="2025-09" db="UniProtKB">
        <authorList>
            <consortium name="Ensembl"/>
        </authorList>
    </citation>
    <scope>IDENTIFICATION</scope>
</reference>
<comment type="subcellular location">
    <subcellularLocation>
        <location evidence="1">Endomembrane system</location>
        <topology evidence="1">Multi-pass membrane protein</topology>
    </subcellularLocation>
</comment>
<keyword evidence="4 8" id="KW-0812">Transmembrane</keyword>
<feature type="transmembrane region" description="Helical" evidence="9">
    <location>
        <begin position="115"/>
        <end position="139"/>
    </location>
</feature>
<dbReference type="PANTHER" id="PTHR45665:SF9">
    <property type="entry name" value="AQUAPORIN-8"/>
    <property type="match status" value="1"/>
</dbReference>
<protein>
    <submittedName>
        <fullName evidence="10">Aquaporin 8</fullName>
    </submittedName>
</protein>
<keyword evidence="5" id="KW-0677">Repeat</keyword>
<dbReference type="SUPFAM" id="SSF81338">
    <property type="entry name" value="Aquaporin-like"/>
    <property type="match status" value="1"/>
</dbReference>
<dbReference type="Pfam" id="PF00230">
    <property type="entry name" value="MIP"/>
    <property type="match status" value="1"/>
</dbReference>
<dbReference type="GO" id="GO:0015250">
    <property type="term" value="F:water channel activity"/>
    <property type="evidence" value="ECO:0007669"/>
    <property type="project" value="TreeGrafter"/>
</dbReference>
<comment type="similarity">
    <text evidence="2 8">Belongs to the MIP/aquaporin (TC 1.A.8) family.</text>
</comment>
<keyword evidence="3 8" id="KW-0813">Transport</keyword>
<evidence type="ECO:0000313" key="10">
    <source>
        <dbReference type="Ensembl" id="ENSCPIP00010002848.1"/>
    </source>
</evidence>
<dbReference type="PANTHER" id="PTHR45665">
    <property type="entry name" value="AQUAPORIN-8"/>
    <property type="match status" value="1"/>
</dbReference>
<dbReference type="Gene3D" id="1.20.1080.10">
    <property type="entry name" value="Glycerol uptake facilitator protein"/>
    <property type="match status" value="1"/>
</dbReference>
<reference evidence="10" key="1">
    <citation type="submission" date="2025-08" db="UniProtKB">
        <authorList>
            <consortium name="Ensembl"/>
        </authorList>
    </citation>
    <scope>IDENTIFICATION</scope>
</reference>
<evidence type="ECO:0000256" key="3">
    <source>
        <dbReference type="ARBA" id="ARBA00022448"/>
    </source>
</evidence>
<evidence type="ECO:0000256" key="7">
    <source>
        <dbReference type="ARBA" id="ARBA00023136"/>
    </source>
</evidence>
<dbReference type="InterPro" id="IPR000425">
    <property type="entry name" value="MIP"/>
</dbReference>
<dbReference type="Ensembl" id="ENSCPIT00010003356.1">
    <property type="protein sequence ID" value="ENSCPIP00010002848.1"/>
    <property type="gene ID" value="ENSCPIG00010002200.1"/>
</dbReference>
<evidence type="ECO:0000256" key="6">
    <source>
        <dbReference type="ARBA" id="ARBA00022989"/>
    </source>
</evidence>
<dbReference type="PRINTS" id="PR00783">
    <property type="entry name" value="MINTRINSICP"/>
</dbReference>
<dbReference type="GO" id="GO:0012505">
    <property type="term" value="C:endomembrane system"/>
    <property type="evidence" value="ECO:0007669"/>
    <property type="project" value="UniProtKB-SubCell"/>
</dbReference>
<dbReference type="Proteomes" id="UP000694543">
    <property type="component" value="Unplaced"/>
</dbReference>
<organism evidence="10 11">
    <name type="scientific">Chrysolophus pictus</name>
    <name type="common">Golden pheasant</name>
    <name type="synonym">Phasianus pictus</name>
    <dbReference type="NCBI Taxonomy" id="9089"/>
    <lineage>
        <taxon>Eukaryota</taxon>
        <taxon>Metazoa</taxon>
        <taxon>Chordata</taxon>
        <taxon>Craniata</taxon>
        <taxon>Vertebrata</taxon>
        <taxon>Euteleostomi</taxon>
        <taxon>Archelosauria</taxon>
        <taxon>Archosauria</taxon>
        <taxon>Dinosauria</taxon>
        <taxon>Saurischia</taxon>
        <taxon>Theropoda</taxon>
        <taxon>Coelurosauria</taxon>
        <taxon>Aves</taxon>
        <taxon>Neognathae</taxon>
        <taxon>Galloanserae</taxon>
        <taxon>Galliformes</taxon>
        <taxon>Phasianidae</taxon>
        <taxon>Phasianinae</taxon>
        <taxon>Chrysolophus</taxon>
    </lineage>
</organism>
<feature type="transmembrane region" description="Helical" evidence="9">
    <location>
        <begin position="52"/>
        <end position="68"/>
    </location>
</feature>
<dbReference type="GO" id="GO:0005886">
    <property type="term" value="C:plasma membrane"/>
    <property type="evidence" value="ECO:0007669"/>
    <property type="project" value="TreeGrafter"/>
</dbReference>
<proteinExistence type="inferred from homology"/>
<feature type="transmembrane region" description="Helical" evidence="9">
    <location>
        <begin position="75"/>
        <end position="95"/>
    </location>
</feature>
<dbReference type="PRINTS" id="PR02020">
    <property type="entry name" value="AQUAPORIN8"/>
</dbReference>
<sequence>MFVMPTIWRGVALTECPPQAVANSGRFDSMLGGAFGVIGRNEQIGPALGNEIILTTFLLLVVCMTAVNEETKSHLAPICIALTVAINILAGGSISGPCMNPARAFGPAVIANHWLYHWVYWVGPLIGCLISSILIRFVIGGRAIRLFLK</sequence>
<dbReference type="GO" id="GO:0019755">
    <property type="term" value="P:one-carbon compound transport"/>
    <property type="evidence" value="ECO:0007669"/>
    <property type="project" value="UniProtKB-ARBA"/>
</dbReference>
<dbReference type="InterPro" id="IPR023271">
    <property type="entry name" value="Aquaporin-like"/>
</dbReference>
<evidence type="ECO:0000256" key="5">
    <source>
        <dbReference type="ARBA" id="ARBA00022737"/>
    </source>
</evidence>
<evidence type="ECO:0000256" key="9">
    <source>
        <dbReference type="SAM" id="Phobius"/>
    </source>
</evidence>
<keyword evidence="7 9" id="KW-0472">Membrane</keyword>
<dbReference type="AlphaFoldDB" id="A0A8C3L097"/>
<name>A0A8C3L097_CHRPC</name>
<evidence type="ECO:0000256" key="4">
    <source>
        <dbReference type="ARBA" id="ARBA00022692"/>
    </source>
</evidence>
<evidence type="ECO:0000313" key="11">
    <source>
        <dbReference type="Proteomes" id="UP000694543"/>
    </source>
</evidence>
<evidence type="ECO:0000256" key="8">
    <source>
        <dbReference type="RuleBase" id="RU000477"/>
    </source>
</evidence>